<dbReference type="Pfam" id="PF07051">
    <property type="entry name" value="OCIA"/>
    <property type="match status" value="1"/>
</dbReference>
<evidence type="ECO:0000313" key="5">
    <source>
        <dbReference type="EMBL" id="JAG34942.1"/>
    </source>
</evidence>
<feature type="compositionally biased region" description="Low complexity" evidence="1">
    <location>
        <begin position="117"/>
        <end position="128"/>
    </location>
</feature>
<feature type="region of interest" description="Disordered" evidence="1">
    <location>
        <begin position="108"/>
        <end position="248"/>
    </location>
</feature>
<dbReference type="EMBL" id="GBHO01008634">
    <property type="protein sequence ID" value="JAG34970.1"/>
    <property type="molecule type" value="Transcribed_RNA"/>
</dbReference>
<feature type="compositionally biased region" description="Basic and acidic residues" evidence="1">
    <location>
        <begin position="180"/>
        <end position="194"/>
    </location>
</feature>
<dbReference type="InterPro" id="IPR009764">
    <property type="entry name" value="OCIA_dom"/>
</dbReference>
<dbReference type="PANTHER" id="PTHR13336">
    <property type="entry name" value="OVARIAN CARCINOMA IMMUNOREACTIVE ANTIGEN"/>
    <property type="match status" value="1"/>
</dbReference>
<feature type="compositionally biased region" description="Basic and acidic residues" evidence="1">
    <location>
        <begin position="212"/>
        <end position="225"/>
    </location>
</feature>
<sequence>MAAPNQATGPIKFSSDELRVLQQCNKDSFYQRSLPMSAVLGTGTFWAVKAGYLSPGAKFGAVPKVAVAVVVGYLLGKISYQQKCAEKLMALPDSKVGQMLRNRRAGIMESPFSLVNPTEEPSSSSPSTLKGDDQGPPQMDMDFDRPNISGLNDSYRPRIDDFPIPPPISQDGASPTSSYDELRRKNREEYEMKRTKPYRGVITPEEVPSALRQHDEDYTRRRADPEPDLWSKPPPRKPTNVYGDVFEK</sequence>
<dbReference type="GO" id="GO:0005768">
    <property type="term" value="C:endosome"/>
    <property type="evidence" value="ECO:0007669"/>
    <property type="project" value="TreeGrafter"/>
</dbReference>
<reference evidence="6" key="2">
    <citation type="submission" date="2014-07" db="EMBL/GenBank/DDBJ databases">
        <authorList>
            <person name="Hull J."/>
        </authorList>
    </citation>
    <scope>NUCLEOTIDE SEQUENCE</scope>
</reference>
<dbReference type="EMBL" id="GBHO01044581">
    <property type="protein sequence ID" value="JAF99022.1"/>
    <property type="molecule type" value="Transcribed_RNA"/>
</dbReference>
<dbReference type="AlphaFoldDB" id="A0A0A9YZH1"/>
<dbReference type="EMBL" id="GBHO01008662">
    <property type="protein sequence ID" value="JAG34942.1"/>
    <property type="molecule type" value="Transcribed_RNA"/>
</dbReference>
<dbReference type="PANTHER" id="PTHR13336:SF3">
    <property type="entry name" value="OCIA DOMAIN-CONTAINING PROTEIN 1"/>
    <property type="match status" value="1"/>
</dbReference>
<accession>A0A0A9YZH1</accession>
<gene>
    <name evidence="6" type="primary">asrij_4</name>
    <name evidence="5" type="synonym">asrij_1</name>
    <name evidence="4" type="synonym">asrij_2</name>
    <name evidence="3" type="synonym">asrij_5</name>
    <name evidence="6" type="ORF">CM83_71794</name>
    <name evidence="3" type="ORF">CM83_71796</name>
    <name evidence="5" type="ORF">CM83_71798</name>
    <name evidence="4" type="ORF">CM83_71800</name>
</gene>
<dbReference type="InterPro" id="IPR040187">
    <property type="entry name" value="OCAD1/2"/>
</dbReference>
<evidence type="ECO:0000313" key="6">
    <source>
        <dbReference type="EMBL" id="JAG34970.1"/>
    </source>
</evidence>
<protein>
    <submittedName>
        <fullName evidence="6">OCIA domain-containing protein 1</fullName>
    </submittedName>
</protein>
<evidence type="ECO:0000313" key="4">
    <source>
        <dbReference type="EMBL" id="JAF99022.1"/>
    </source>
</evidence>
<dbReference type="EMBL" id="GBRD01008316">
    <property type="protein sequence ID" value="JAG57505.1"/>
    <property type="molecule type" value="Transcribed_RNA"/>
</dbReference>
<evidence type="ECO:0000256" key="1">
    <source>
        <dbReference type="SAM" id="MobiDB-lite"/>
    </source>
</evidence>
<evidence type="ECO:0000313" key="7">
    <source>
        <dbReference type="EMBL" id="JAG57505.1"/>
    </source>
</evidence>
<reference evidence="6" key="1">
    <citation type="journal article" date="2014" name="PLoS ONE">
        <title>Transcriptome-Based Identification of ABC Transporters in the Western Tarnished Plant Bug Lygus hesperus.</title>
        <authorList>
            <person name="Hull J.J."/>
            <person name="Chaney K."/>
            <person name="Geib S.M."/>
            <person name="Fabrick J.A."/>
            <person name="Brent C.S."/>
            <person name="Walsh D."/>
            <person name="Lavine L.C."/>
        </authorList>
    </citation>
    <scope>NUCLEOTIDE SEQUENCE</scope>
</reference>
<dbReference type="EMBL" id="GBHO01044601">
    <property type="protein sequence ID" value="JAF99002.1"/>
    <property type="molecule type" value="Transcribed_RNA"/>
</dbReference>
<evidence type="ECO:0000313" key="3">
    <source>
        <dbReference type="EMBL" id="JAF99002.1"/>
    </source>
</evidence>
<organism evidence="6">
    <name type="scientific">Lygus hesperus</name>
    <name type="common">Western plant bug</name>
    <dbReference type="NCBI Taxonomy" id="30085"/>
    <lineage>
        <taxon>Eukaryota</taxon>
        <taxon>Metazoa</taxon>
        <taxon>Ecdysozoa</taxon>
        <taxon>Arthropoda</taxon>
        <taxon>Hexapoda</taxon>
        <taxon>Insecta</taxon>
        <taxon>Pterygota</taxon>
        <taxon>Neoptera</taxon>
        <taxon>Paraneoptera</taxon>
        <taxon>Hemiptera</taxon>
        <taxon>Heteroptera</taxon>
        <taxon>Panheteroptera</taxon>
        <taxon>Cimicomorpha</taxon>
        <taxon>Miridae</taxon>
        <taxon>Mirini</taxon>
        <taxon>Lygus</taxon>
    </lineage>
</organism>
<name>A0A0A9YZH1_LYGHE</name>
<feature type="domain" description="OCIA" evidence="2">
    <location>
        <begin position="12"/>
        <end position="95"/>
    </location>
</feature>
<proteinExistence type="predicted"/>
<evidence type="ECO:0000259" key="2">
    <source>
        <dbReference type="Pfam" id="PF07051"/>
    </source>
</evidence>
<reference evidence="7" key="3">
    <citation type="submission" date="2014-09" db="EMBL/GenBank/DDBJ databases">
        <authorList>
            <person name="Magalhaes I.L.F."/>
            <person name="Oliveira U."/>
            <person name="Santos F.R."/>
            <person name="Vidigal T.H.D.A."/>
            <person name="Brescovit A.D."/>
            <person name="Santos A.J."/>
        </authorList>
    </citation>
    <scope>NUCLEOTIDE SEQUENCE</scope>
</reference>